<gene>
    <name evidence="3" type="ORF">DSM104635_01533</name>
</gene>
<protein>
    <submittedName>
        <fullName evidence="3">Uncharacterized protein</fullName>
    </submittedName>
</protein>
<evidence type="ECO:0000256" key="1">
    <source>
        <dbReference type="SAM" id="MobiDB-lite"/>
    </source>
</evidence>
<organism evidence="3 4">
    <name type="scientific">Terricaulis silvestris</name>
    <dbReference type="NCBI Taxonomy" id="2686094"/>
    <lineage>
        <taxon>Bacteria</taxon>
        <taxon>Pseudomonadati</taxon>
        <taxon>Pseudomonadota</taxon>
        <taxon>Alphaproteobacteria</taxon>
        <taxon>Caulobacterales</taxon>
        <taxon>Caulobacteraceae</taxon>
        <taxon>Terricaulis</taxon>
    </lineage>
</organism>
<evidence type="ECO:0000313" key="3">
    <source>
        <dbReference type="EMBL" id="QGZ94703.1"/>
    </source>
</evidence>
<dbReference type="EMBL" id="CP047045">
    <property type="protein sequence ID" value="QGZ94703.1"/>
    <property type="molecule type" value="Genomic_DNA"/>
</dbReference>
<proteinExistence type="predicted"/>
<dbReference type="Proteomes" id="UP000431269">
    <property type="component" value="Chromosome"/>
</dbReference>
<feature type="transmembrane region" description="Helical" evidence="2">
    <location>
        <begin position="6"/>
        <end position="23"/>
    </location>
</feature>
<accession>A0A6I6MU58</accession>
<evidence type="ECO:0000256" key="2">
    <source>
        <dbReference type="SAM" id="Phobius"/>
    </source>
</evidence>
<dbReference type="AlphaFoldDB" id="A0A6I6MU58"/>
<dbReference type="KEGG" id="tsv:DSM104635_01533"/>
<dbReference type="RefSeq" id="WP_158765623.1">
    <property type="nucleotide sequence ID" value="NZ_CP047045.1"/>
</dbReference>
<feature type="region of interest" description="Disordered" evidence="1">
    <location>
        <begin position="26"/>
        <end position="51"/>
    </location>
</feature>
<evidence type="ECO:0000313" key="4">
    <source>
        <dbReference type="Proteomes" id="UP000431269"/>
    </source>
</evidence>
<reference evidence="4" key="1">
    <citation type="submission" date="2019-12" db="EMBL/GenBank/DDBJ databases">
        <title>Complete genome of Terracaulis silvestris 0127_4.</title>
        <authorList>
            <person name="Vieira S."/>
            <person name="Riedel T."/>
            <person name="Sproer C."/>
            <person name="Pascual J."/>
            <person name="Boedeker C."/>
            <person name="Overmann J."/>
        </authorList>
    </citation>
    <scope>NUCLEOTIDE SEQUENCE [LARGE SCALE GENOMIC DNA]</scope>
    <source>
        <strain evidence="4">0127_4</strain>
    </source>
</reference>
<keyword evidence="2" id="KW-0472">Membrane</keyword>
<name>A0A6I6MU58_9CAUL</name>
<keyword evidence="2" id="KW-0812">Transmembrane</keyword>
<sequence length="51" mass="5154">MTIEILAVAIGLASLIALTLLSIRGPRDRGGRLRGNGGPIVPLGDDDSGGK</sequence>
<keyword evidence="4" id="KW-1185">Reference proteome</keyword>
<keyword evidence="2" id="KW-1133">Transmembrane helix</keyword>